<dbReference type="AlphaFoldDB" id="A0A2S6CK97"/>
<dbReference type="InterPro" id="IPR052895">
    <property type="entry name" value="HetReg/Transcr_Mod"/>
</dbReference>
<dbReference type="EMBL" id="PNEN01000310">
    <property type="protein sequence ID" value="PPJ60157.1"/>
    <property type="molecule type" value="Genomic_DNA"/>
</dbReference>
<feature type="region of interest" description="Disordered" evidence="1">
    <location>
        <begin position="68"/>
        <end position="101"/>
    </location>
</feature>
<keyword evidence="4" id="KW-1185">Reference proteome</keyword>
<dbReference type="PANTHER" id="PTHR24148:SF73">
    <property type="entry name" value="HET DOMAIN PROTEIN (AFU_ORTHOLOGUE AFUA_8G01020)"/>
    <property type="match status" value="1"/>
</dbReference>
<dbReference type="STRING" id="357750.A0A2S6CK97"/>
<feature type="compositionally biased region" description="Pro residues" evidence="1">
    <location>
        <begin position="731"/>
        <end position="745"/>
    </location>
</feature>
<comment type="caution">
    <text evidence="3">The sequence shown here is derived from an EMBL/GenBank/DDBJ whole genome shotgun (WGS) entry which is preliminary data.</text>
</comment>
<proteinExistence type="predicted"/>
<feature type="region of interest" description="Disordered" evidence="1">
    <location>
        <begin position="725"/>
        <end position="778"/>
    </location>
</feature>
<name>A0A2S6CK97_9PEZI</name>
<feature type="compositionally biased region" description="Polar residues" evidence="1">
    <location>
        <begin position="78"/>
        <end position="92"/>
    </location>
</feature>
<feature type="compositionally biased region" description="Basic and acidic residues" evidence="1">
    <location>
        <begin position="68"/>
        <end position="77"/>
    </location>
</feature>
<feature type="compositionally biased region" description="Polar residues" evidence="1">
    <location>
        <begin position="766"/>
        <end position="778"/>
    </location>
</feature>
<dbReference type="InterPro" id="IPR010730">
    <property type="entry name" value="HET"/>
</dbReference>
<sequence>MFQQEAKTTLHAQDHCSEDYTAAMSDRYEDWIRELNQFYPDHQRFSGHTISARNLKIDKRLDEWHEFRGTTERRENSQRQQLQGKSSLGTSLSDDERTNLERRAIARRDSLLESHEKMKSLERKWRTCTLSSETSRTTFEEFFKPEALEPGLTHFPPPPLVPDLPSYMQTPTKSDVRETRRESTNFFKWKDQYAKMKSEDQQHPRVEWHRELSNFMSDLDQSEKVHKRYVTALELSPEGPLGHQDAKDRYRKCESSTMICTNGGNSVTQTTKGIVLEVGPEDHRFMRIGYNLHQLLKKVQLEDEETWVWADAVCIDQSSVRERGHQVKLMGDVYAQADKVVAWVSVRDDGAIAALNKPRLPSPTATEAHKLRIVLHVLYANYWKRKWIIQEVTLARTVTMLLDDKEFAMQDLAIVLENLKELQGHSLALDDLSVTKLAAYRRNRSLAAPVPKLLSDLVLAYEENQCSVYQDHVYALYNLVGEHRVHLEIDYTLQAHAWCEQVLSFMDLHEPSCRPTMLRVALSVARQAKQRDILCQPFSAAQLGIRAFDRGYLQKLEECAHSLFLCSRIESLHPGLRWTLKETNHCLHVHHRVDDDALHRISKRVLSYFTLSNEALRGLAAARIEDGDHVWQFLDTKYAFVVRSHRETGDSATYVKMIGRCYLFEYDPHLDPSDYDQRSHRLGERSDPSFAILKPESLGSDKPYLQSYDLRLNISDMYKIAFSADEQEPVESPPNRPPSSQPPSSLPVRPSGSSLQTMRKADLLTTLGNHGSKTVKKSQLQRVPIDRWYELEPESR</sequence>
<evidence type="ECO:0000256" key="1">
    <source>
        <dbReference type="SAM" id="MobiDB-lite"/>
    </source>
</evidence>
<dbReference type="PANTHER" id="PTHR24148">
    <property type="entry name" value="ANKYRIN REPEAT DOMAIN-CONTAINING PROTEIN 39 HOMOLOG-RELATED"/>
    <property type="match status" value="1"/>
</dbReference>
<organism evidence="3 4">
    <name type="scientific">Cercospora berteroae</name>
    <dbReference type="NCBI Taxonomy" id="357750"/>
    <lineage>
        <taxon>Eukaryota</taxon>
        <taxon>Fungi</taxon>
        <taxon>Dikarya</taxon>
        <taxon>Ascomycota</taxon>
        <taxon>Pezizomycotina</taxon>
        <taxon>Dothideomycetes</taxon>
        <taxon>Dothideomycetidae</taxon>
        <taxon>Mycosphaerellales</taxon>
        <taxon>Mycosphaerellaceae</taxon>
        <taxon>Cercospora</taxon>
    </lineage>
</organism>
<gene>
    <name evidence="3" type="ORF">CBER1_11514</name>
</gene>
<evidence type="ECO:0000313" key="3">
    <source>
        <dbReference type="EMBL" id="PPJ60157.1"/>
    </source>
</evidence>
<evidence type="ECO:0000313" key="4">
    <source>
        <dbReference type="Proteomes" id="UP000237631"/>
    </source>
</evidence>
<feature type="domain" description="Heterokaryon incompatibility" evidence="2">
    <location>
        <begin position="284"/>
        <end position="391"/>
    </location>
</feature>
<dbReference type="Pfam" id="PF06985">
    <property type="entry name" value="HET"/>
    <property type="match status" value="1"/>
</dbReference>
<accession>A0A2S6CK97</accession>
<protein>
    <recommendedName>
        <fullName evidence="2">Heterokaryon incompatibility domain-containing protein</fullName>
    </recommendedName>
</protein>
<dbReference type="Proteomes" id="UP000237631">
    <property type="component" value="Unassembled WGS sequence"/>
</dbReference>
<evidence type="ECO:0000259" key="2">
    <source>
        <dbReference type="Pfam" id="PF06985"/>
    </source>
</evidence>
<reference evidence="4" key="1">
    <citation type="journal article" date="2017" name="bioRxiv">
        <title>Conservation of a gene cluster reveals novel cercosporin biosynthetic mechanisms and extends production to the genus Colletotrichum.</title>
        <authorList>
            <person name="de Jonge R."/>
            <person name="Ebert M.K."/>
            <person name="Huitt-Roehl C.R."/>
            <person name="Pal P."/>
            <person name="Suttle J.C."/>
            <person name="Spanner R.E."/>
            <person name="Neubauer J.D."/>
            <person name="Jurick W.M.II."/>
            <person name="Stott K.A."/>
            <person name="Secor G.A."/>
            <person name="Thomma B.P.H.J."/>
            <person name="Van de Peer Y."/>
            <person name="Townsend C.A."/>
            <person name="Bolton M.D."/>
        </authorList>
    </citation>
    <scope>NUCLEOTIDE SEQUENCE [LARGE SCALE GENOMIC DNA]</scope>
    <source>
        <strain evidence="4">CBS538.71</strain>
    </source>
</reference>
<dbReference type="OrthoDB" id="5386682at2759"/>